<dbReference type="Gramene" id="HORVU.MOREX.r2.5HG0408980.1">
    <property type="protein sequence ID" value="HORVU.MOREX.r2.5HG0408980.1"/>
    <property type="gene ID" value="HORVU.MOREX.r2.5HG0408980"/>
</dbReference>
<evidence type="ECO:0000313" key="6">
    <source>
        <dbReference type="Proteomes" id="UP000011116"/>
    </source>
</evidence>
<comment type="pathway">
    <text evidence="1">Protein modification; protein ubiquitination.</text>
</comment>
<evidence type="ECO:0008006" key="7">
    <source>
        <dbReference type="Google" id="ProtNLM"/>
    </source>
</evidence>
<dbReference type="KEGG" id="hvg:123396025"/>
<evidence type="ECO:0000256" key="2">
    <source>
        <dbReference type="ARBA" id="ARBA00009993"/>
    </source>
</evidence>
<dbReference type="Pfam" id="PF01466">
    <property type="entry name" value="Skp1"/>
    <property type="match status" value="1"/>
</dbReference>
<feature type="domain" description="SKP1 component dimerisation" evidence="3">
    <location>
        <begin position="121"/>
        <end position="155"/>
    </location>
</feature>
<dbReference type="InterPro" id="IPR046533">
    <property type="entry name" value="DUF6598"/>
</dbReference>
<dbReference type="AlphaFoldDB" id="A0A8I6XQ58"/>
<dbReference type="PANTHER" id="PTHR33065">
    <property type="entry name" value="OS07G0486400 PROTEIN"/>
    <property type="match status" value="1"/>
</dbReference>
<protein>
    <recommendedName>
        <fullName evidence="7">SKP1-like protein</fullName>
    </recommendedName>
</protein>
<dbReference type="InterPro" id="IPR011333">
    <property type="entry name" value="SKP1/BTB/POZ_sf"/>
</dbReference>
<dbReference type="Pfam" id="PF20241">
    <property type="entry name" value="DUF6598"/>
    <property type="match status" value="1"/>
</dbReference>
<dbReference type="EnsemblPlants" id="HORVU.MOREX.r3.5HG0493560.1">
    <property type="protein sequence ID" value="HORVU.MOREX.r3.5HG0493560.1"/>
    <property type="gene ID" value="HORVU.MOREX.r3.5HG0493560"/>
</dbReference>
<reference evidence="5" key="3">
    <citation type="submission" date="2022-01" db="UniProtKB">
        <authorList>
            <consortium name="EnsemblPlants"/>
        </authorList>
    </citation>
    <scope>IDENTIFICATION</scope>
    <source>
        <strain evidence="5">subsp. vulgare</strain>
    </source>
</reference>
<proteinExistence type="inferred from homology"/>
<evidence type="ECO:0000259" key="4">
    <source>
        <dbReference type="Pfam" id="PF20241"/>
    </source>
</evidence>
<dbReference type="SMART" id="SM00512">
    <property type="entry name" value="Skp1"/>
    <property type="match status" value="1"/>
</dbReference>
<dbReference type="Proteomes" id="UP000011116">
    <property type="component" value="Chromosome 5H"/>
</dbReference>
<feature type="domain" description="DUF6598" evidence="4">
    <location>
        <begin position="260"/>
        <end position="460"/>
    </location>
</feature>
<dbReference type="Gramene" id="HORVU.MOREX.r3.5HG0493560.1">
    <property type="protein sequence ID" value="HORVU.MOREX.r3.5HG0493560.1"/>
    <property type="gene ID" value="HORVU.MOREX.r3.5HG0493560"/>
</dbReference>
<reference evidence="5" key="2">
    <citation type="submission" date="2020-10" db="EMBL/GenBank/DDBJ databases">
        <authorList>
            <person name="Scholz U."/>
            <person name="Mascher M."/>
            <person name="Fiebig A."/>
        </authorList>
    </citation>
    <scope>NUCLEOTIDE SEQUENCE [LARGE SCALE GENOMIC DNA]</scope>
    <source>
        <strain evidence="5">cv. Morex</strain>
    </source>
</reference>
<sequence length="514" mass="57615">MAAEGEEKEKMVMLRSEDGVDFVLSEAEAEAEALFGRKIRIMMKYESEKHVIPSDDGGEIRYCLIRLSVRGDTLSKVMDYSRTHASGSHDLSDWDADFIAGFNHEALFDLILASEYLQIRGLIDLACQTVASKIKGKSPREICNIFNIKSVFAPELDGDTIAKRLQDSTTCSSDKELPCSETPCLMQELEWEEKALQALDIVRCQEFTGYDPKVNAYIRTRFDIFNLAFFDLDKQSDFCRGPRLNMIPTPTRNSIVGSCVNVITLKVKESEVGFPIKVFGTVVARDQVDYRCVYLFRRERDDPQLITSVDGDLTLMDPCRALVPADRIYFEINLMIVRDGGEVKDFSKGVIVFNRARLPNDKLTMSVSLNSYLSRVEVRCAYVVYPTEATIEVNILKGPCSVSRVVAATTKNYEYGMELYNGGEAAAEVETGTVPLSRHVVAVPAGRKLVLIVTGRSIGDVFDKNIIRPLGRSTELIHYKLGSALVEVKLVWTAVPRREIQDMIKDVGDESILM</sequence>
<organism evidence="5 6">
    <name type="scientific">Hordeum vulgare subsp. vulgare</name>
    <name type="common">Domesticated barley</name>
    <dbReference type="NCBI Taxonomy" id="112509"/>
    <lineage>
        <taxon>Eukaryota</taxon>
        <taxon>Viridiplantae</taxon>
        <taxon>Streptophyta</taxon>
        <taxon>Embryophyta</taxon>
        <taxon>Tracheophyta</taxon>
        <taxon>Spermatophyta</taxon>
        <taxon>Magnoliopsida</taxon>
        <taxon>Liliopsida</taxon>
        <taxon>Poales</taxon>
        <taxon>Poaceae</taxon>
        <taxon>BOP clade</taxon>
        <taxon>Pooideae</taxon>
        <taxon>Triticodae</taxon>
        <taxon>Triticeae</taxon>
        <taxon>Hordeinae</taxon>
        <taxon>Hordeum</taxon>
    </lineage>
</organism>
<dbReference type="InterPro" id="IPR036296">
    <property type="entry name" value="SKP1-like_dim_sf"/>
</dbReference>
<accession>A0A8I6XQ58</accession>
<dbReference type="PANTHER" id="PTHR33065:SF207">
    <property type="entry name" value="DUF6598 DOMAIN-CONTAINING PROTEIN"/>
    <property type="match status" value="1"/>
</dbReference>
<evidence type="ECO:0000256" key="1">
    <source>
        <dbReference type="ARBA" id="ARBA00004906"/>
    </source>
</evidence>
<dbReference type="OrthoDB" id="621749at2759"/>
<name>A0A8I6XQ58_HORVV</name>
<dbReference type="InterPro" id="IPR001232">
    <property type="entry name" value="SKP1-like"/>
</dbReference>
<dbReference type="GO" id="GO:0009867">
    <property type="term" value="P:jasmonic acid mediated signaling pathway"/>
    <property type="evidence" value="ECO:0007669"/>
    <property type="project" value="UniProtKB-ARBA"/>
</dbReference>
<dbReference type="SUPFAM" id="SSF81382">
    <property type="entry name" value="Skp1 dimerisation domain-like"/>
    <property type="match status" value="1"/>
</dbReference>
<comment type="similarity">
    <text evidence="2">Belongs to the SKP1 family.</text>
</comment>
<keyword evidence="6" id="KW-1185">Reference proteome</keyword>
<dbReference type="Gene3D" id="3.30.710.10">
    <property type="entry name" value="Potassium Channel Kv1.1, Chain A"/>
    <property type="match status" value="1"/>
</dbReference>
<dbReference type="InterPro" id="IPR016072">
    <property type="entry name" value="Skp1_comp_dimer"/>
</dbReference>
<dbReference type="GO" id="GO:0006511">
    <property type="term" value="P:ubiquitin-dependent protein catabolic process"/>
    <property type="evidence" value="ECO:0007669"/>
    <property type="project" value="InterPro"/>
</dbReference>
<gene>
    <name evidence="5" type="primary">LOC123399740</name>
</gene>
<evidence type="ECO:0000313" key="5">
    <source>
        <dbReference type="EnsemblPlants" id="HORVU.MOREX.r3.5HG0493560.1"/>
    </source>
</evidence>
<reference evidence="6" key="1">
    <citation type="journal article" date="2012" name="Nature">
        <title>A physical, genetic and functional sequence assembly of the barley genome.</title>
        <authorList>
            <consortium name="The International Barley Genome Sequencing Consortium"/>
            <person name="Mayer K.F."/>
            <person name="Waugh R."/>
            <person name="Brown J.W."/>
            <person name="Schulman A."/>
            <person name="Langridge P."/>
            <person name="Platzer M."/>
            <person name="Fincher G.B."/>
            <person name="Muehlbauer G.J."/>
            <person name="Sato K."/>
            <person name="Close T.J."/>
            <person name="Wise R.P."/>
            <person name="Stein N."/>
        </authorList>
    </citation>
    <scope>NUCLEOTIDE SEQUENCE [LARGE SCALE GENOMIC DNA]</scope>
    <source>
        <strain evidence="6">cv. Morex</strain>
    </source>
</reference>
<evidence type="ECO:0000259" key="3">
    <source>
        <dbReference type="Pfam" id="PF01466"/>
    </source>
</evidence>